<dbReference type="Gene3D" id="2.60.200.20">
    <property type="match status" value="1"/>
</dbReference>
<feature type="compositionally biased region" description="Low complexity" evidence="2">
    <location>
        <begin position="182"/>
        <end position="196"/>
    </location>
</feature>
<feature type="coiled-coil region" evidence="1">
    <location>
        <begin position="547"/>
        <end position="581"/>
    </location>
</feature>
<name>A0A8B6FS94_MYTGA</name>
<gene>
    <name evidence="4" type="ORF">MGAL_10B009428</name>
</gene>
<comment type="caution">
    <text evidence="4">The sequence shown here is derived from an EMBL/GenBank/DDBJ whole genome shotgun (WGS) entry which is preliminary data.</text>
</comment>
<dbReference type="EMBL" id="UYJE01007398">
    <property type="protein sequence ID" value="VDI54475.1"/>
    <property type="molecule type" value="Genomic_DNA"/>
</dbReference>
<organism evidence="4 5">
    <name type="scientific">Mytilus galloprovincialis</name>
    <name type="common">Mediterranean mussel</name>
    <dbReference type="NCBI Taxonomy" id="29158"/>
    <lineage>
        <taxon>Eukaryota</taxon>
        <taxon>Metazoa</taxon>
        <taxon>Spiralia</taxon>
        <taxon>Lophotrochozoa</taxon>
        <taxon>Mollusca</taxon>
        <taxon>Bivalvia</taxon>
        <taxon>Autobranchia</taxon>
        <taxon>Pteriomorphia</taxon>
        <taxon>Mytilida</taxon>
        <taxon>Mytiloidea</taxon>
        <taxon>Mytilidae</taxon>
        <taxon>Mytilinae</taxon>
        <taxon>Mytilus</taxon>
    </lineage>
</organism>
<dbReference type="OrthoDB" id="687730at2759"/>
<feature type="coiled-coil region" evidence="1">
    <location>
        <begin position="981"/>
        <end position="1124"/>
    </location>
</feature>
<evidence type="ECO:0000313" key="4">
    <source>
        <dbReference type="EMBL" id="VDI54475.1"/>
    </source>
</evidence>
<feature type="coiled-coil region" evidence="1">
    <location>
        <begin position="845"/>
        <end position="886"/>
    </location>
</feature>
<reference evidence="4" key="1">
    <citation type="submission" date="2018-11" db="EMBL/GenBank/DDBJ databases">
        <authorList>
            <person name="Alioto T."/>
            <person name="Alioto T."/>
        </authorList>
    </citation>
    <scope>NUCLEOTIDE SEQUENCE</scope>
</reference>
<keyword evidence="5" id="KW-1185">Reference proteome</keyword>
<feature type="coiled-coil region" evidence="1">
    <location>
        <begin position="306"/>
        <end position="499"/>
    </location>
</feature>
<feature type="coiled-coil region" evidence="1">
    <location>
        <begin position="1226"/>
        <end position="1260"/>
    </location>
</feature>
<keyword evidence="1" id="KW-0175">Coiled coil</keyword>
<feature type="region of interest" description="Disordered" evidence="2">
    <location>
        <begin position="170"/>
        <end position="196"/>
    </location>
</feature>
<dbReference type="InterPro" id="IPR000253">
    <property type="entry name" value="FHA_dom"/>
</dbReference>
<accession>A0A8B6FS94</accession>
<evidence type="ECO:0000256" key="2">
    <source>
        <dbReference type="SAM" id="MobiDB-lite"/>
    </source>
</evidence>
<dbReference type="PANTHER" id="PTHR18853">
    <property type="entry name" value="FORKHEAD-ASSOCIATED DOMAIN-CONTAINING PROTEIN 1-RELATED"/>
    <property type="match status" value="1"/>
</dbReference>
<dbReference type="PROSITE" id="PS50006">
    <property type="entry name" value="FHA_DOMAIN"/>
    <property type="match status" value="1"/>
</dbReference>
<feature type="coiled-coil region" evidence="1">
    <location>
        <begin position="679"/>
        <end position="815"/>
    </location>
</feature>
<evidence type="ECO:0000259" key="3">
    <source>
        <dbReference type="PROSITE" id="PS50006"/>
    </source>
</evidence>
<feature type="coiled-coil region" evidence="1">
    <location>
        <begin position="1332"/>
        <end position="1371"/>
    </location>
</feature>
<dbReference type="InterPro" id="IPR008984">
    <property type="entry name" value="SMAD_FHA_dom_sf"/>
</dbReference>
<dbReference type="Pfam" id="PF00498">
    <property type="entry name" value="FHA"/>
    <property type="match status" value="1"/>
</dbReference>
<dbReference type="SUPFAM" id="SSF49879">
    <property type="entry name" value="SMAD/FHA domain"/>
    <property type="match status" value="1"/>
</dbReference>
<dbReference type="InterPro" id="IPR052642">
    <property type="entry name" value="CC-FHA_domain"/>
</dbReference>
<proteinExistence type="predicted"/>
<sequence>MKAFLKGNDGSAFTLAPKVTTVGREGCDINLQTQGVDLQHSVIEYSEQEDGYVLQDLNTSQGTYVNECRVQNATVRLAPGDLIKFGYNGVPFTLEIENPPPERQFSQSQLLRSSTQISYPPVQQRPAWTQPLTLLSDAGGYTGVEVPQSNPLPYLQTGVSTFTIPSTVWTPVNQGPAPRPPTLRSRPLSAGATRRGTTTTNAFEKFQTIGGTPVASPVAQRPTSSCGWVGNARQQTTSSETLRLQEKEQRIMQLQEEVSRLRAMDMEAYKKDQQIQLLQSQLSEAQQRIYQQPLIMGNDPDFTQRIVHLENEVTAKKEEIAALREQELEELVLLQSTETKVLLPEEIAEKNKELNNVRNELERVKKDKGITTGLVTQMQRDMSSKDSTISKFTREIETLKKELRERDTQITTITAKLNKPKDTPRTTEDKDAREKELISLRQKFKSAENKTQEQQDLIVSLKQELEKMKLKVYEEQSVQKKLEIDVEKVKAELIDVQRAERMVRVDMEQASKKSERFHSRIVQTAFSTPGIKAPEAEISDDELVETLKKVIDERTEFYKKIKDLEADLKLAETSTSKLKKTNGKLRSQVEEVVSHLKENGFSCSSVKQEISLLQSSSTDDSNVWVRDALVSILSGASSWEQHIDNALEKCGVNVRLSSDGPDKHILSLFSKWEASISEKERLVSQISTLEQQYKADLEQQVSMTKQDSDNRVTDAVEKARLEAEERLNRALEEIKAVEEEKRRIAVESEQTKLEELQEVIDKLRMDLMEKESGSKEQLEEALSQVSELEVLKLTIVELEQRNVELEATISESSTKYVSDSGERERKYEQDLLSFKEQTKQHSVTICAMEERLKKLMKKNKEYQEEISSHKKTIQDMKIQMNDLRNRATANIKPDIPPKPKVIVQKPTQDIIAMEQLIVMLRKESGDLKLKLQDQDDLILGLRRDLAGAHARLSDVTGELSESQKQEIERNKDLLFQRERELMDIRQQLAKLSKIIDKQKEEMKSVECDLSKEKSISVKYKSHIEERSRRILELESQLSMNNEEQKKQLDLLDQEGRITSEMTALGAQCRGERHEQVITRQREALSELRSRVKVLEQANPPLPTKDQALQQVLVLKKELAEMRANQALSEDSHILNVSSLDREVNRARGLLTNVNAEADMERSAHRETMDALEASENTYLTLLRAIASCLDVDSVQGLRPIGHIPKDERQRLMDERERACEALTVKIKLIRERIDRKDELLQGYERDLARMRQATELAEKKTTQVDSLATDIKNRTEETHYLRESLNRTRDRLDQERRLNSAIKQRKTFHLENEKAHIRPPSHRCPPEDIFGKNAAKKKAEKEASKRRKYEIKTLKQELTDKERSLFESENRLYTIENSMSMERRIEAEVES</sequence>
<evidence type="ECO:0000313" key="5">
    <source>
        <dbReference type="Proteomes" id="UP000596742"/>
    </source>
</evidence>
<evidence type="ECO:0000256" key="1">
    <source>
        <dbReference type="SAM" id="Coils"/>
    </source>
</evidence>
<dbReference type="CDD" id="cd22700">
    <property type="entry name" value="FHA_FHAD1"/>
    <property type="match status" value="1"/>
</dbReference>
<feature type="coiled-coil region" evidence="1">
    <location>
        <begin position="237"/>
        <end position="264"/>
    </location>
</feature>
<dbReference type="Proteomes" id="UP000596742">
    <property type="component" value="Unassembled WGS sequence"/>
</dbReference>
<protein>
    <recommendedName>
        <fullName evidence="3">FHA domain-containing protein</fullName>
    </recommendedName>
</protein>
<feature type="domain" description="FHA" evidence="3">
    <location>
        <begin position="20"/>
        <end position="70"/>
    </location>
</feature>
<dbReference type="PANTHER" id="PTHR18853:SF10">
    <property type="entry name" value="FHA DOMAIN-CONTAINING PROTEIN"/>
    <property type="match status" value="1"/>
</dbReference>